<dbReference type="SUPFAM" id="SSF50891">
    <property type="entry name" value="Cyclophilin-like"/>
    <property type="match status" value="1"/>
</dbReference>
<dbReference type="Gene3D" id="3.20.20.70">
    <property type="entry name" value="Aldolase class I"/>
    <property type="match status" value="1"/>
</dbReference>
<evidence type="ECO:0000259" key="2">
    <source>
        <dbReference type="Pfam" id="PF19200"/>
    </source>
</evidence>
<dbReference type="Pfam" id="PF05913">
    <property type="entry name" value="MupG_C"/>
    <property type="match status" value="1"/>
</dbReference>
<organism evidence="3 4">
    <name type="scientific">Helcococcus kunzii ATCC 51366</name>
    <dbReference type="NCBI Taxonomy" id="883114"/>
    <lineage>
        <taxon>Bacteria</taxon>
        <taxon>Bacillati</taxon>
        <taxon>Bacillota</taxon>
        <taxon>Tissierellia</taxon>
        <taxon>Tissierellales</taxon>
        <taxon>Peptoniphilaceae</taxon>
        <taxon>Helcococcus</taxon>
    </lineage>
</organism>
<keyword evidence="4" id="KW-1185">Reference proteome</keyword>
<feature type="domain" description="6-phospho-N-acetylmuramidase C-terminal" evidence="1">
    <location>
        <begin position="240"/>
        <end position="352"/>
    </location>
</feature>
<dbReference type="InterPro" id="IPR013785">
    <property type="entry name" value="Aldolase_TIM"/>
</dbReference>
<name>H3NM85_9FIRM</name>
<dbReference type="AlphaFoldDB" id="H3NM85"/>
<sequence>MLGASVYLSQENEDIIKYLEKMQKYGVKTIFTSMHIIEDDNDEAVDRIKMVSQKINSLKMELMVDISDNTMKKFNMTFDEIIKFFEYINVKSLRIDFGFNFDQIKKLSEHFNIVLNASTINDDYCNKLISAGMDLHDINACHNFYPRVETGLSEKFLLEKNKYLKEKGFKIQAFIPGDEIKRGPLEEGLPTLEKHRHSAPLISYIELKKDFMVDEVLIGDISIKEESLKPILLYEKDKLIELHVENLLDLTDAISEVFWITHKNRLDYSEYVIRSTMPRVQIKEKVKAENTIERKVGSITIDNEKYLRYNGEIQIALKELNADERVNVLGKVVDEDIPLLKYIIDEVKFRFVK</sequence>
<dbReference type="GeneID" id="96998464"/>
<evidence type="ECO:0000313" key="4">
    <source>
        <dbReference type="Proteomes" id="UP000004191"/>
    </source>
</evidence>
<protein>
    <recommendedName>
        <fullName evidence="5">Outer surface protein</fullName>
    </recommendedName>
</protein>
<dbReference type="InterPro" id="IPR029000">
    <property type="entry name" value="Cyclophilin-like_dom_sf"/>
</dbReference>
<dbReference type="STRING" id="883114.HMPREF9709_00446"/>
<dbReference type="Proteomes" id="UP000004191">
    <property type="component" value="Unassembled WGS sequence"/>
</dbReference>
<dbReference type="Pfam" id="PF19200">
    <property type="entry name" value="MupG_N"/>
    <property type="match status" value="1"/>
</dbReference>
<dbReference type="HOGENOM" id="CLU_065324_0_0_9"/>
<dbReference type="InterPro" id="IPR008589">
    <property type="entry name" value="MupG"/>
</dbReference>
<dbReference type="eggNOG" id="COG3589">
    <property type="taxonomic scope" value="Bacteria"/>
</dbReference>
<dbReference type="Gene3D" id="2.40.100.10">
    <property type="entry name" value="Cyclophilin-like"/>
    <property type="match status" value="1"/>
</dbReference>
<reference evidence="3 4" key="1">
    <citation type="submission" date="2012-01" db="EMBL/GenBank/DDBJ databases">
        <title>The Genome Sequence of Helcococcus kunzii ATCC 51366.</title>
        <authorList>
            <consortium name="The Broad Institute Genome Sequencing Platform"/>
            <person name="Earl A."/>
            <person name="Ward D."/>
            <person name="Feldgarden M."/>
            <person name="Gevers D."/>
            <person name="Huys G."/>
            <person name="Young S.K."/>
            <person name="Zeng Q."/>
            <person name="Gargeya S."/>
            <person name="Fitzgerald M."/>
            <person name="Haas B."/>
            <person name="Abouelleil A."/>
            <person name="Alvarado L."/>
            <person name="Arachchi H.M."/>
            <person name="Berlin A."/>
            <person name="Chapman S.B."/>
            <person name="Gearin G."/>
            <person name="Goldberg J."/>
            <person name="Griggs A."/>
            <person name="Gujja S."/>
            <person name="Hansen M."/>
            <person name="Heiman D."/>
            <person name="Howarth C."/>
            <person name="Larimer J."/>
            <person name="Lui A."/>
            <person name="MacDonald P.J.P."/>
            <person name="McCowen C."/>
            <person name="Montmayeur A."/>
            <person name="Murphy C."/>
            <person name="Neiman D."/>
            <person name="Pearson M."/>
            <person name="Priest M."/>
            <person name="Roberts A."/>
            <person name="Saif S."/>
            <person name="Shea T."/>
            <person name="Sisk P."/>
            <person name="Stolte C."/>
            <person name="Sykes S."/>
            <person name="Wortman J."/>
            <person name="Nusbaum C."/>
            <person name="Birren B."/>
        </authorList>
    </citation>
    <scope>NUCLEOTIDE SEQUENCE [LARGE SCALE GENOMIC DNA]</scope>
    <source>
        <strain evidence="3 4">ATCC 51366</strain>
    </source>
</reference>
<accession>H3NM85</accession>
<evidence type="ECO:0000313" key="3">
    <source>
        <dbReference type="EMBL" id="EHR35494.1"/>
    </source>
</evidence>
<evidence type="ECO:0008006" key="5">
    <source>
        <dbReference type="Google" id="ProtNLM"/>
    </source>
</evidence>
<dbReference type="SUPFAM" id="SSF51445">
    <property type="entry name" value="(Trans)glycosidases"/>
    <property type="match status" value="1"/>
</dbReference>
<comment type="caution">
    <text evidence="3">The sequence shown here is derived from an EMBL/GenBank/DDBJ whole genome shotgun (WGS) entry which is preliminary data.</text>
</comment>
<feature type="domain" description="6-phospho-N-acetylmuramidase N-terminal" evidence="2">
    <location>
        <begin position="2"/>
        <end position="230"/>
    </location>
</feature>
<dbReference type="InterPro" id="IPR017853">
    <property type="entry name" value="GH"/>
</dbReference>
<dbReference type="PANTHER" id="PTHR38435">
    <property type="match status" value="1"/>
</dbReference>
<dbReference type="EMBL" id="AGEI01000012">
    <property type="protein sequence ID" value="EHR35494.1"/>
    <property type="molecule type" value="Genomic_DNA"/>
</dbReference>
<dbReference type="PATRIC" id="fig|883114.3.peg.439"/>
<evidence type="ECO:0000259" key="1">
    <source>
        <dbReference type="Pfam" id="PF05913"/>
    </source>
</evidence>
<dbReference type="InterPro" id="IPR043894">
    <property type="entry name" value="MupG_C"/>
</dbReference>
<dbReference type="RefSeq" id="WP_005397553.1">
    <property type="nucleotide sequence ID" value="NZ_JH601088.1"/>
</dbReference>
<dbReference type="InterPro" id="IPR043797">
    <property type="entry name" value="MupG_N"/>
</dbReference>
<gene>
    <name evidence="3" type="ORF">HMPREF9709_00446</name>
</gene>
<proteinExistence type="predicted"/>
<dbReference type="PANTHER" id="PTHR38435:SF2">
    <property type="entry name" value="DUF871 DOMAIN-CONTAINING PROTEIN"/>
    <property type="match status" value="1"/>
</dbReference>